<dbReference type="GO" id="GO:0022904">
    <property type="term" value="P:respiratory electron transport chain"/>
    <property type="evidence" value="ECO:0007669"/>
    <property type="project" value="InterPro"/>
</dbReference>
<keyword evidence="8" id="KW-0249">Electron transport</keyword>
<dbReference type="InterPro" id="IPR000516">
    <property type="entry name" value="Ni-dep_Hydgase_cyt-B"/>
</dbReference>
<dbReference type="Pfam" id="PF01292">
    <property type="entry name" value="Ni_hydr_CYTB"/>
    <property type="match status" value="1"/>
</dbReference>
<keyword evidence="6 13" id="KW-0812">Transmembrane</keyword>
<dbReference type="RefSeq" id="WP_025252526.1">
    <property type="nucleotide sequence ID" value="NZ_CP004353.1"/>
</dbReference>
<evidence type="ECO:0000256" key="3">
    <source>
        <dbReference type="ARBA" id="ARBA00022448"/>
    </source>
</evidence>
<evidence type="ECO:0000259" key="14">
    <source>
        <dbReference type="Pfam" id="PF01292"/>
    </source>
</evidence>
<evidence type="ECO:0000256" key="9">
    <source>
        <dbReference type="ARBA" id="ARBA00022989"/>
    </source>
</evidence>
<dbReference type="Proteomes" id="UP000019222">
    <property type="component" value="Chromosome"/>
</dbReference>
<keyword evidence="3" id="KW-0813">Transport</keyword>
<dbReference type="NCBIfam" id="TIGR02125">
    <property type="entry name" value="CytB-hydogenase"/>
    <property type="match status" value="1"/>
</dbReference>
<dbReference type="PRINTS" id="PR00161">
    <property type="entry name" value="NIHGNASECYTB"/>
</dbReference>
<dbReference type="GO" id="GO:0020037">
    <property type="term" value="F:heme binding"/>
    <property type="evidence" value="ECO:0007669"/>
    <property type="project" value="TreeGrafter"/>
</dbReference>
<dbReference type="PATRIC" id="fig|1224164.3.peg.1105"/>
<dbReference type="InterPro" id="IPR051542">
    <property type="entry name" value="Hydrogenase_cytochrome"/>
</dbReference>
<keyword evidence="16" id="KW-1185">Reference proteome</keyword>
<dbReference type="PANTHER" id="PTHR30485:SF0">
    <property type="entry name" value="NI_FE-HYDROGENASE 1 B-TYPE CYTOCHROME SUBUNIT-RELATED"/>
    <property type="match status" value="1"/>
</dbReference>
<accession>W5XZY3</accession>
<gene>
    <name evidence="15" type="ORF">B843_05535</name>
</gene>
<comment type="similarity">
    <text evidence="2">Belongs to the HupC/HyaC/HydC family.</text>
</comment>
<keyword evidence="9 13" id="KW-1133">Transmembrane helix</keyword>
<organism evidence="15 16">
    <name type="scientific">Corynebacterium vitaeruminis DSM 20294</name>
    <dbReference type="NCBI Taxonomy" id="1224164"/>
    <lineage>
        <taxon>Bacteria</taxon>
        <taxon>Bacillati</taxon>
        <taxon>Actinomycetota</taxon>
        <taxon>Actinomycetes</taxon>
        <taxon>Mycobacteriales</taxon>
        <taxon>Corynebacteriaceae</taxon>
        <taxon>Corynebacterium</taxon>
    </lineage>
</organism>
<feature type="domain" description="Cytochrome b561 bacterial/Ni-hydrogenase" evidence="14">
    <location>
        <begin position="184"/>
        <end position="387"/>
    </location>
</feature>
<feature type="transmembrane region" description="Helical" evidence="13">
    <location>
        <begin position="307"/>
        <end position="325"/>
    </location>
</feature>
<keyword evidence="11 13" id="KW-0472">Membrane</keyword>
<keyword evidence="4" id="KW-1003">Cell membrane</keyword>
<evidence type="ECO:0000256" key="1">
    <source>
        <dbReference type="ARBA" id="ARBA00004651"/>
    </source>
</evidence>
<dbReference type="KEGG" id="cvt:B843_05535"/>
<dbReference type="Gene3D" id="3.40.1110.10">
    <property type="entry name" value="Calcium-transporting ATPase, cytoplasmic domain N"/>
    <property type="match status" value="1"/>
</dbReference>
<evidence type="ECO:0000256" key="7">
    <source>
        <dbReference type="ARBA" id="ARBA00022723"/>
    </source>
</evidence>
<dbReference type="SUPFAM" id="SSF81342">
    <property type="entry name" value="Transmembrane di-heme cytochromes"/>
    <property type="match status" value="1"/>
</dbReference>
<evidence type="ECO:0000256" key="6">
    <source>
        <dbReference type="ARBA" id="ARBA00022692"/>
    </source>
</evidence>
<reference evidence="15 16" key="1">
    <citation type="submission" date="2013-02" db="EMBL/GenBank/DDBJ databases">
        <title>The complete genome sequence of Corynebacterium vitaeruminis DSM 20294.</title>
        <authorList>
            <person name="Ruckert C."/>
            <person name="Albersmeier A."/>
            <person name="Kalinowski J."/>
        </authorList>
    </citation>
    <scope>NUCLEOTIDE SEQUENCE [LARGE SCALE GENOMIC DNA]</scope>
    <source>
        <strain evidence="16">ATCC 10234</strain>
    </source>
</reference>
<dbReference type="PANTHER" id="PTHR30485">
    <property type="entry name" value="NI/FE-HYDROGENASE 1 B-TYPE CYTOCHROME SUBUNIT"/>
    <property type="match status" value="1"/>
</dbReference>
<feature type="compositionally biased region" description="Low complexity" evidence="12">
    <location>
        <begin position="1"/>
        <end position="12"/>
    </location>
</feature>
<dbReference type="GO" id="GO:0005886">
    <property type="term" value="C:plasma membrane"/>
    <property type="evidence" value="ECO:0007669"/>
    <property type="project" value="UniProtKB-SubCell"/>
</dbReference>
<feature type="region of interest" description="Disordered" evidence="12">
    <location>
        <begin position="1"/>
        <end position="24"/>
    </location>
</feature>
<sequence length="404" mass="45172">MTTQVPAPQGAPNNPPNQPPKDQPVLSVISSFPVDVYGQETLIRLASMSPEGSTDPIDLALRRTTDQTLVPESFDPGSAQRPFSIAAVLNAYVRSGRLNLSVMRGDLDAVIAASKSTREQKVLARKHAKSMEKVGRRTVAVAIADLDSEEPGQYQLAGVLSFGVCERRTRLAPTHPGYTRVELWPRALRFQHWLNVLLIIALSFTGYYIMDPFFGPNASQDTGFLMGTIRFIHIASGIGWIALGLWRLSLTVFAKERQMRWRSLWPIYNKQDLKNLLGTAQFYMFIKREGPQYVGHNGLQQLTYTGIYALCIVQMLTGLALYGLYEQGNWFFHLVSYPVHWFGIPGIRLFHAVVMFIIWAFVVIHVYLAFRADNLEDHGGVSSMINGAVWLPTGSMPVDASEIE</sequence>
<protein>
    <submittedName>
        <fullName evidence="15">Ni/Fe-hydrogenase B-type cytochrome subunit</fullName>
    </submittedName>
</protein>
<keyword evidence="5" id="KW-0349">Heme</keyword>
<dbReference type="Gene3D" id="1.20.950.20">
    <property type="entry name" value="Transmembrane di-heme cytochromes, Chain C"/>
    <property type="match status" value="1"/>
</dbReference>
<feature type="compositionally biased region" description="Pro residues" evidence="12">
    <location>
        <begin position="13"/>
        <end position="22"/>
    </location>
</feature>
<evidence type="ECO:0000313" key="15">
    <source>
        <dbReference type="EMBL" id="AHI22492.1"/>
    </source>
</evidence>
<name>W5XZY3_9CORY</name>
<dbReference type="InterPro" id="IPR016174">
    <property type="entry name" value="Di-haem_cyt_TM"/>
</dbReference>
<evidence type="ECO:0000313" key="16">
    <source>
        <dbReference type="Proteomes" id="UP000019222"/>
    </source>
</evidence>
<evidence type="ECO:0000256" key="10">
    <source>
        <dbReference type="ARBA" id="ARBA00023004"/>
    </source>
</evidence>
<dbReference type="InterPro" id="IPR011577">
    <property type="entry name" value="Cyt_b561_bac/Ni-Hgenase"/>
</dbReference>
<evidence type="ECO:0000256" key="13">
    <source>
        <dbReference type="SAM" id="Phobius"/>
    </source>
</evidence>
<evidence type="ECO:0000256" key="4">
    <source>
        <dbReference type="ARBA" id="ARBA00022475"/>
    </source>
</evidence>
<evidence type="ECO:0000256" key="5">
    <source>
        <dbReference type="ARBA" id="ARBA00022617"/>
    </source>
</evidence>
<evidence type="ECO:0000256" key="12">
    <source>
        <dbReference type="SAM" id="MobiDB-lite"/>
    </source>
</evidence>
<dbReference type="HOGENOM" id="CLU_639065_0_0_11"/>
<dbReference type="GO" id="GO:0009055">
    <property type="term" value="F:electron transfer activity"/>
    <property type="evidence" value="ECO:0007669"/>
    <property type="project" value="InterPro"/>
</dbReference>
<evidence type="ECO:0000256" key="11">
    <source>
        <dbReference type="ARBA" id="ARBA00023136"/>
    </source>
</evidence>
<dbReference type="EMBL" id="CP004353">
    <property type="protein sequence ID" value="AHI22492.1"/>
    <property type="molecule type" value="Genomic_DNA"/>
</dbReference>
<feature type="transmembrane region" description="Helical" evidence="13">
    <location>
        <begin position="345"/>
        <end position="370"/>
    </location>
</feature>
<dbReference type="AlphaFoldDB" id="W5XZY3"/>
<keyword evidence="7" id="KW-0479">Metal-binding</keyword>
<feature type="transmembrane region" description="Helical" evidence="13">
    <location>
        <begin position="230"/>
        <end position="254"/>
    </location>
</feature>
<comment type="subcellular location">
    <subcellularLocation>
        <location evidence="1">Cell membrane</location>
        <topology evidence="1">Multi-pass membrane protein</topology>
    </subcellularLocation>
</comment>
<dbReference type="GO" id="GO:0000166">
    <property type="term" value="F:nucleotide binding"/>
    <property type="evidence" value="ECO:0007669"/>
    <property type="project" value="InterPro"/>
</dbReference>
<feature type="transmembrane region" description="Helical" evidence="13">
    <location>
        <begin position="193"/>
        <end position="210"/>
    </location>
</feature>
<dbReference type="InterPro" id="IPR023299">
    <property type="entry name" value="ATPase_P-typ_cyto_dom_N"/>
</dbReference>
<proteinExistence type="inferred from homology"/>
<dbReference type="GO" id="GO:0005506">
    <property type="term" value="F:iron ion binding"/>
    <property type="evidence" value="ECO:0007669"/>
    <property type="project" value="InterPro"/>
</dbReference>
<dbReference type="STRING" id="1224164.B843_05535"/>
<keyword evidence="10" id="KW-0408">Iron</keyword>
<dbReference type="eggNOG" id="COG1969">
    <property type="taxonomic scope" value="Bacteria"/>
</dbReference>
<evidence type="ECO:0000256" key="8">
    <source>
        <dbReference type="ARBA" id="ARBA00022982"/>
    </source>
</evidence>
<evidence type="ECO:0000256" key="2">
    <source>
        <dbReference type="ARBA" id="ARBA00008622"/>
    </source>
</evidence>